<organism evidence="1 2">
    <name type="scientific">Anaerostipes hadrus</name>
    <dbReference type="NCBI Taxonomy" id="649756"/>
    <lineage>
        <taxon>Bacteria</taxon>
        <taxon>Bacillati</taxon>
        <taxon>Bacillota</taxon>
        <taxon>Clostridia</taxon>
        <taxon>Lachnospirales</taxon>
        <taxon>Lachnospiraceae</taxon>
        <taxon>Anaerostipes</taxon>
    </lineage>
</organism>
<dbReference type="GO" id="GO:0009116">
    <property type="term" value="P:nucleoside metabolic process"/>
    <property type="evidence" value="ECO:0007669"/>
    <property type="project" value="InterPro"/>
</dbReference>
<protein>
    <submittedName>
        <fullName evidence="1">Purine nucleoside phosphorylase</fullName>
    </submittedName>
</protein>
<evidence type="ECO:0000313" key="1">
    <source>
        <dbReference type="EMBL" id="CUQ23624.1"/>
    </source>
</evidence>
<sequence length="45" mass="5033">MYKKLMTCLESVQKKIDFKPEVALILGSGLGDFADGIKIEQTIEM</sequence>
<proteinExistence type="predicted"/>
<dbReference type="GO" id="GO:0003824">
    <property type="term" value="F:catalytic activity"/>
    <property type="evidence" value="ECO:0007669"/>
    <property type="project" value="InterPro"/>
</dbReference>
<dbReference type="InterPro" id="IPR035994">
    <property type="entry name" value="Nucleoside_phosphorylase_sf"/>
</dbReference>
<gene>
    <name evidence="1" type="ORF">ERS852520_03474</name>
</gene>
<dbReference type="Gene3D" id="3.40.50.1580">
    <property type="entry name" value="Nucleoside phosphorylase domain"/>
    <property type="match status" value="1"/>
</dbReference>
<evidence type="ECO:0000313" key="2">
    <source>
        <dbReference type="Proteomes" id="UP000095564"/>
    </source>
</evidence>
<dbReference type="Proteomes" id="UP000095564">
    <property type="component" value="Unassembled WGS sequence"/>
</dbReference>
<dbReference type="SUPFAM" id="SSF53167">
    <property type="entry name" value="Purine and uridine phosphorylases"/>
    <property type="match status" value="1"/>
</dbReference>
<dbReference type="EMBL" id="CZAU01000060">
    <property type="protein sequence ID" value="CUQ23624.1"/>
    <property type="molecule type" value="Genomic_DNA"/>
</dbReference>
<dbReference type="AlphaFoldDB" id="A0A174UME0"/>
<accession>A0A174UME0</accession>
<reference evidence="1 2" key="1">
    <citation type="submission" date="2015-09" db="EMBL/GenBank/DDBJ databases">
        <authorList>
            <consortium name="Pathogen Informatics"/>
        </authorList>
    </citation>
    <scope>NUCLEOTIDE SEQUENCE [LARGE SCALE GENOMIC DNA]</scope>
    <source>
        <strain evidence="1 2">2789STDY5834908</strain>
    </source>
</reference>
<name>A0A174UME0_ANAHA</name>